<dbReference type="AlphaFoldDB" id="A0A2P7QGA3"/>
<name>A0A2P7QGA3_9SPHN</name>
<dbReference type="RefSeq" id="WP_106515450.1">
    <property type="nucleotide sequence ID" value="NZ_PXYI01000010.1"/>
</dbReference>
<feature type="signal peptide" evidence="1">
    <location>
        <begin position="1"/>
        <end position="19"/>
    </location>
</feature>
<evidence type="ECO:0008006" key="4">
    <source>
        <dbReference type="Google" id="ProtNLM"/>
    </source>
</evidence>
<reference evidence="2 3" key="1">
    <citation type="submission" date="2018-03" db="EMBL/GenBank/DDBJ databases">
        <title>The draft genome of Sphingosinicella sp. GL-C-18.</title>
        <authorList>
            <person name="Liu L."/>
            <person name="Li L."/>
            <person name="Liang L."/>
            <person name="Zhang X."/>
            <person name="Wang T."/>
        </authorList>
    </citation>
    <scope>NUCLEOTIDE SEQUENCE [LARGE SCALE GENOMIC DNA]</scope>
    <source>
        <strain evidence="2 3">GL-C-18</strain>
    </source>
</reference>
<proteinExistence type="predicted"/>
<dbReference type="Pfam" id="PF09912">
    <property type="entry name" value="DUF2141"/>
    <property type="match status" value="1"/>
</dbReference>
<organism evidence="2 3">
    <name type="scientific">Allosphingosinicella deserti</name>
    <dbReference type="NCBI Taxonomy" id="2116704"/>
    <lineage>
        <taxon>Bacteria</taxon>
        <taxon>Pseudomonadati</taxon>
        <taxon>Pseudomonadota</taxon>
        <taxon>Alphaproteobacteria</taxon>
        <taxon>Sphingomonadales</taxon>
        <taxon>Sphingomonadaceae</taxon>
        <taxon>Allosphingosinicella</taxon>
    </lineage>
</organism>
<dbReference type="Proteomes" id="UP000241167">
    <property type="component" value="Unassembled WGS sequence"/>
</dbReference>
<dbReference type="EMBL" id="PXYI01000010">
    <property type="protein sequence ID" value="PSJ37007.1"/>
    <property type="molecule type" value="Genomic_DNA"/>
</dbReference>
<feature type="chain" id="PRO_5015129262" description="DUF2141 domain-containing protein" evidence="1">
    <location>
        <begin position="20"/>
        <end position="145"/>
    </location>
</feature>
<gene>
    <name evidence="2" type="ORF">C7I55_23315</name>
</gene>
<evidence type="ECO:0000313" key="3">
    <source>
        <dbReference type="Proteomes" id="UP000241167"/>
    </source>
</evidence>
<protein>
    <recommendedName>
        <fullName evidence="4">DUF2141 domain-containing protein</fullName>
    </recommendedName>
</protein>
<sequence>MPARAIAAALLLPTLGGAAAPNPAELDITLTLRNANGLVQLCLTERPANFPADCKADPRAVRKTVAASKTLMVRIPGIAPGTYGLSLIHDENGNGRLDKFGPVPTEGFGFSRNPTIRFGPPAFKDVSFPIGGGKTVQTVRVRYLL</sequence>
<evidence type="ECO:0000313" key="2">
    <source>
        <dbReference type="EMBL" id="PSJ37007.1"/>
    </source>
</evidence>
<dbReference type="OrthoDB" id="9788332at2"/>
<accession>A0A2P7QGA3</accession>
<dbReference type="InterPro" id="IPR018673">
    <property type="entry name" value="DUF2141"/>
</dbReference>
<keyword evidence="3" id="KW-1185">Reference proteome</keyword>
<evidence type="ECO:0000256" key="1">
    <source>
        <dbReference type="SAM" id="SignalP"/>
    </source>
</evidence>
<keyword evidence="1" id="KW-0732">Signal</keyword>
<comment type="caution">
    <text evidence="2">The sequence shown here is derived from an EMBL/GenBank/DDBJ whole genome shotgun (WGS) entry which is preliminary data.</text>
</comment>